<evidence type="ECO:0000313" key="2">
    <source>
        <dbReference type="Proteomes" id="UP000823630"/>
    </source>
</evidence>
<gene>
    <name evidence="1" type="ORF">IAC69_00620</name>
</gene>
<protein>
    <submittedName>
        <fullName evidence="1">Uncharacterized protein</fullName>
    </submittedName>
</protein>
<dbReference type="EMBL" id="JADINC010000012">
    <property type="protein sequence ID" value="MBO8424967.1"/>
    <property type="molecule type" value="Genomic_DNA"/>
</dbReference>
<dbReference type="Proteomes" id="UP000823630">
    <property type="component" value="Unassembled WGS sequence"/>
</dbReference>
<name>A0A9D9DC16_9PROT</name>
<dbReference type="AlphaFoldDB" id="A0A9D9DC16"/>
<organism evidence="1 2">
    <name type="scientific">Candidatus Enterousia avistercoris</name>
    <dbReference type="NCBI Taxonomy" id="2840788"/>
    <lineage>
        <taxon>Bacteria</taxon>
        <taxon>Pseudomonadati</taxon>
        <taxon>Pseudomonadota</taxon>
        <taxon>Alphaproteobacteria</taxon>
        <taxon>Candidatus Enterousia</taxon>
    </lineage>
</organism>
<reference evidence="1" key="2">
    <citation type="journal article" date="2021" name="PeerJ">
        <title>Extensive microbial diversity within the chicken gut microbiome revealed by metagenomics and culture.</title>
        <authorList>
            <person name="Gilroy R."/>
            <person name="Ravi A."/>
            <person name="Getino M."/>
            <person name="Pursley I."/>
            <person name="Horton D.L."/>
            <person name="Alikhan N.F."/>
            <person name="Baker D."/>
            <person name="Gharbi K."/>
            <person name="Hall N."/>
            <person name="Watson M."/>
            <person name="Adriaenssens E.M."/>
            <person name="Foster-Nyarko E."/>
            <person name="Jarju S."/>
            <person name="Secka A."/>
            <person name="Antonio M."/>
            <person name="Oren A."/>
            <person name="Chaudhuri R.R."/>
            <person name="La Ragione R."/>
            <person name="Hildebrand F."/>
            <person name="Pallen M.J."/>
        </authorList>
    </citation>
    <scope>NUCLEOTIDE SEQUENCE</scope>
    <source>
        <strain evidence="1">8207</strain>
    </source>
</reference>
<evidence type="ECO:0000313" key="1">
    <source>
        <dbReference type="EMBL" id="MBO8424967.1"/>
    </source>
</evidence>
<reference evidence="1" key="1">
    <citation type="submission" date="2020-10" db="EMBL/GenBank/DDBJ databases">
        <authorList>
            <person name="Gilroy R."/>
        </authorList>
    </citation>
    <scope>NUCLEOTIDE SEQUENCE</scope>
    <source>
        <strain evidence="1">8207</strain>
    </source>
</reference>
<accession>A0A9D9DC16</accession>
<sequence length="168" mass="19693">MTKNNAKLYEDATQGLLKKLDNMGLERTQRLRAKNLTLLFRDGFKQDVVKHAAFFEYVGYDYKHFPYDSYGFCRASSFAFVALMNNKDWKLMYINDVWAYGPHYYVMHLPTKTPFDLTFDQYVYDGVNIPYYMGRPAKIDRDGKNVVIRFLNAVGVDFMTAAKNIDRI</sequence>
<comment type="caution">
    <text evidence="1">The sequence shown here is derived from an EMBL/GenBank/DDBJ whole genome shotgun (WGS) entry which is preliminary data.</text>
</comment>
<proteinExistence type="predicted"/>